<dbReference type="EMBL" id="FRCS01000009">
    <property type="protein sequence ID" value="SHN43154.1"/>
    <property type="molecule type" value="Genomic_DNA"/>
</dbReference>
<evidence type="ECO:0000256" key="1">
    <source>
        <dbReference type="SAM" id="Phobius"/>
    </source>
</evidence>
<dbReference type="STRING" id="134849.SAMN05443668_10957"/>
<dbReference type="RefSeq" id="WP_073260684.1">
    <property type="nucleotide sequence ID" value="NZ_FRCS01000009.1"/>
</dbReference>
<feature type="transmembrane region" description="Helical" evidence="1">
    <location>
        <begin position="62"/>
        <end position="80"/>
    </location>
</feature>
<gene>
    <name evidence="2" type="ORF">SAMN05443668_10957</name>
</gene>
<name>A0A1M7RA07_9ACTN</name>
<feature type="transmembrane region" description="Helical" evidence="1">
    <location>
        <begin position="101"/>
        <end position="123"/>
    </location>
</feature>
<evidence type="ECO:0000313" key="2">
    <source>
        <dbReference type="EMBL" id="SHN43154.1"/>
    </source>
</evidence>
<protein>
    <recommendedName>
        <fullName evidence="4">DUF2306 domain-containing protein</fullName>
    </recommendedName>
</protein>
<feature type="transmembrane region" description="Helical" evidence="1">
    <location>
        <begin position="6"/>
        <end position="29"/>
    </location>
</feature>
<evidence type="ECO:0008006" key="4">
    <source>
        <dbReference type="Google" id="ProtNLM"/>
    </source>
</evidence>
<dbReference type="Proteomes" id="UP000184440">
    <property type="component" value="Unassembled WGS sequence"/>
</dbReference>
<keyword evidence="3" id="KW-1185">Reference proteome</keyword>
<dbReference type="OrthoDB" id="8232231at2"/>
<keyword evidence="1" id="KW-1133">Transmembrane helix</keyword>
<reference evidence="2 3" key="1">
    <citation type="submission" date="2016-11" db="EMBL/GenBank/DDBJ databases">
        <authorList>
            <person name="Jaros S."/>
            <person name="Januszkiewicz K."/>
            <person name="Wedrychowicz H."/>
        </authorList>
    </citation>
    <scope>NUCLEOTIDE SEQUENCE [LARGE SCALE GENOMIC DNA]</scope>
    <source>
        <strain evidence="2 3">DSM 46144</strain>
    </source>
</reference>
<organism evidence="2 3">
    <name type="scientific">Cryptosporangium aurantiacum</name>
    <dbReference type="NCBI Taxonomy" id="134849"/>
    <lineage>
        <taxon>Bacteria</taxon>
        <taxon>Bacillati</taxon>
        <taxon>Actinomycetota</taxon>
        <taxon>Actinomycetes</taxon>
        <taxon>Cryptosporangiales</taxon>
        <taxon>Cryptosporangiaceae</taxon>
        <taxon>Cryptosporangium</taxon>
    </lineage>
</organism>
<feature type="transmembrane region" description="Helical" evidence="1">
    <location>
        <begin position="36"/>
        <end position="56"/>
    </location>
</feature>
<keyword evidence="1" id="KW-0472">Membrane</keyword>
<sequence length="156" mass="16545">MTYAVTLIVHIVAGVAGVLFGPVVLYAAAAGRVSGLAGAYHVSVLLVCVSAVVLSVLDFTNLWWFLLVAAGSYSFALRAVTVARRRHAGWLPRYIRSQGGAYIALWTAIVVVSVNEVPVVWLIPTAVGVPVIEWLSHRAHTANATIATAVDDEVVP</sequence>
<accession>A0A1M7RA07</accession>
<proteinExistence type="predicted"/>
<keyword evidence="1" id="KW-0812">Transmembrane</keyword>
<evidence type="ECO:0000313" key="3">
    <source>
        <dbReference type="Proteomes" id="UP000184440"/>
    </source>
</evidence>
<dbReference type="AlphaFoldDB" id="A0A1M7RA07"/>